<dbReference type="RefSeq" id="WP_163395083.1">
    <property type="nucleotide sequence ID" value="NZ_BMKP01000006.1"/>
</dbReference>
<proteinExistence type="predicted"/>
<comment type="caution">
    <text evidence="2">The sequence shown here is derived from an EMBL/GenBank/DDBJ whole genome shotgun (WGS) entry which is preliminary data.</text>
</comment>
<dbReference type="Proteomes" id="UP000655016">
    <property type="component" value="Unassembled WGS sequence"/>
</dbReference>
<sequence>MFEQIKHNMETIAGIEIYPILSLMIFFLFFVGLGFWVFSYTKDKIQQMSEIPLDDSIISKDI</sequence>
<feature type="transmembrane region" description="Helical" evidence="1">
    <location>
        <begin position="17"/>
        <end position="38"/>
    </location>
</feature>
<dbReference type="EMBL" id="BMKP01000006">
    <property type="protein sequence ID" value="GGF16960.1"/>
    <property type="molecule type" value="Genomic_DNA"/>
</dbReference>
<keyword evidence="3" id="KW-1185">Reference proteome</keyword>
<reference evidence="3" key="1">
    <citation type="journal article" date="2019" name="Int. J. Syst. Evol. Microbiol.">
        <title>The Global Catalogue of Microorganisms (GCM) 10K type strain sequencing project: providing services to taxonomists for standard genome sequencing and annotation.</title>
        <authorList>
            <consortium name="The Broad Institute Genomics Platform"/>
            <consortium name="The Broad Institute Genome Sequencing Center for Infectious Disease"/>
            <person name="Wu L."/>
            <person name="Ma J."/>
        </authorList>
    </citation>
    <scope>NUCLEOTIDE SEQUENCE [LARGE SCALE GENOMIC DNA]</scope>
    <source>
        <strain evidence="3">CGMCC 1.16060</strain>
    </source>
</reference>
<evidence type="ECO:0000313" key="3">
    <source>
        <dbReference type="Proteomes" id="UP000655016"/>
    </source>
</evidence>
<evidence type="ECO:0000256" key="1">
    <source>
        <dbReference type="SAM" id="Phobius"/>
    </source>
</evidence>
<keyword evidence="1" id="KW-0472">Membrane</keyword>
<organism evidence="2 3">
    <name type="scientific">Flavobacterium limi</name>
    <dbReference type="NCBI Taxonomy" id="2045105"/>
    <lineage>
        <taxon>Bacteria</taxon>
        <taxon>Pseudomonadati</taxon>
        <taxon>Bacteroidota</taxon>
        <taxon>Flavobacteriia</taxon>
        <taxon>Flavobacteriales</taxon>
        <taxon>Flavobacteriaceae</taxon>
        <taxon>Flavobacterium</taxon>
    </lineage>
</organism>
<gene>
    <name evidence="2" type="primary">ccoQ</name>
    <name evidence="2" type="ORF">GCM10011518_27960</name>
</gene>
<keyword evidence="1" id="KW-1133">Transmembrane helix</keyword>
<name>A0ABQ1UGQ3_9FLAO</name>
<evidence type="ECO:0000313" key="2">
    <source>
        <dbReference type="EMBL" id="GGF16960.1"/>
    </source>
</evidence>
<protein>
    <submittedName>
        <fullName evidence="2">Cytochrome c oxidase subunit IV</fullName>
    </submittedName>
</protein>
<keyword evidence="1" id="KW-0812">Transmembrane</keyword>
<accession>A0ABQ1UGQ3</accession>